<dbReference type="Proteomes" id="UP000051957">
    <property type="component" value="Unassembled WGS sequence"/>
</dbReference>
<organism evidence="2 3">
    <name type="scientific">Lentilactobacillus parabuchneri DSM 5707 = NBRC 107865</name>
    <dbReference type="NCBI Taxonomy" id="1423784"/>
    <lineage>
        <taxon>Bacteria</taxon>
        <taxon>Bacillati</taxon>
        <taxon>Bacillota</taxon>
        <taxon>Bacilli</taxon>
        <taxon>Lactobacillales</taxon>
        <taxon>Lactobacillaceae</taxon>
        <taxon>Lentilactobacillus</taxon>
    </lineage>
</organism>
<evidence type="ECO:0000313" key="2">
    <source>
        <dbReference type="EMBL" id="KRM46555.1"/>
    </source>
</evidence>
<dbReference type="RefSeq" id="WP_057909781.1">
    <property type="nucleotide sequence ID" value="NZ_AZGK01000006.1"/>
</dbReference>
<evidence type="ECO:0000259" key="1">
    <source>
        <dbReference type="Pfam" id="PF13240"/>
    </source>
</evidence>
<feature type="domain" description="Zinc-ribbon" evidence="1">
    <location>
        <begin position="7"/>
        <end position="28"/>
    </location>
</feature>
<dbReference type="GeneID" id="69802227"/>
<dbReference type="Pfam" id="PF13240">
    <property type="entry name" value="Zn_Ribbon_1"/>
    <property type="match status" value="1"/>
</dbReference>
<gene>
    <name evidence="2" type="ORF">FC51_GL002133</name>
</gene>
<reference evidence="2 3" key="1">
    <citation type="journal article" date="2015" name="Genome Announc.">
        <title>Expanding the biotechnology potential of lactobacilli through comparative genomics of 213 strains and associated genera.</title>
        <authorList>
            <person name="Sun Z."/>
            <person name="Harris H.M."/>
            <person name="McCann A."/>
            <person name="Guo C."/>
            <person name="Argimon S."/>
            <person name="Zhang W."/>
            <person name="Yang X."/>
            <person name="Jeffery I.B."/>
            <person name="Cooney J.C."/>
            <person name="Kagawa T.F."/>
            <person name="Liu W."/>
            <person name="Song Y."/>
            <person name="Salvetti E."/>
            <person name="Wrobel A."/>
            <person name="Rasinkangas P."/>
            <person name="Parkhill J."/>
            <person name="Rea M.C."/>
            <person name="O'Sullivan O."/>
            <person name="Ritari J."/>
            <person name="Douillard F.P."/>
            <person name="Paul Ross R."/>
            <person name="Yang R."/>
            <person name="Briner A.E."/>
            <person name="Felis G.E."/>
            <person name="de Vos W.M."/>
            <person name="Barrangou R."/>
            <person name="Klaenhammer T.R."/>
            <person name="Caufield P.W."/>
            <person name="Cui Y."/>
            <person name="Zhang H."/>
            <person name="O'Toole P.W."/>
        </authorList>
    </citation>
    <scope>NUCLEOTIDE SEQUENCE [LARGE SCALE GENOMIC DNA]</scope>
    <source>
        <strain evidence="2 3">DSM 5707</strain>
    </source>
</reference>
<sequence length="202" mass="22600">MDQQTKFCFKCGAKIPLSAIYCPKCGTKQPSTDAEMKDNTLDVPLSEISAKATSDQIAIDALIPPTNMSGVNRDIRPERISEYKQAMGFPGKVDNVLYIQNNYMKKMLLIGALATLNNKMMFVSFEEQGILFVGYDLVGHFNGVNTFVPNNEIQEIHLTSGVMQNKLKIVTVKERLNFLAPKLLVGAPYQKQNLNSLMEKFK</sequence>
<dbReference type="PATRIC" id="fig|1423784.4.peg.2176"/>
<dbReference type="AlphaFoldDB" id="A0A0R1Z3L5"/>
<protein>
    <recommendedName>
        <fullName evidence="1">Zinc-ribbon domain-containing protein</fullName>
    </recommendedName>
</protein>
<name>A0A0R1Z3L5_9LACO</name>
<evidence type="ECO:0000313" key="3">
    <source>
        <dbReference type="Proteomes" id="UP000051957"/>
    </source>
</evidence>
<accession>A0A0R1Z3L5</accession>
<comment type="caution">
    <text evidence="2">The sequence shown here is derived from an EMBL/GenBank/DDBJ whole genome shotgun (WGS) entry which is preliminary data.</text>
</comment>
<dbReference type="EMBL" id="AZGK01000006">
    <property type="protein sequence ID" value="KRM46555.1"/>
    <property type="molecule type" value="Genomic_DNA"/>
</dbReference>
<proteinExistence type="predicted"/>
<dbReference type="InterPro" id="IPR026870">
    <property type="entry name" value="Zinc_ribbon_dom"/>
</dbReference>